<accession>A0A5J4ZCF8</accession>
<proteinExistence type="predicted"/>
<dbReference type="InterPro" id="IPR025315">
    <property type="entry name" value="DUF4220"/>
</dbReference>
<dbReference type="Proteomes" id="UP000325577">
    <property type="component" value="Linkage Group LG9"/>
</dbReference>
<feature type="transmembrane region" description="Helical" evidence="1">
    <location>
        <begin position="46"/>
        <end position="67"/>
    </location>
</feature>
<dbReference type="Pfam" id="PF04578">
    <property type="entry name" value="DUF594"/>
    <property type="match status" value="1"/>
</dbReference>
<protein>
    <recommendedName>
        <fullName evidence="2">DUF4220 domain-containing protein</fullName>
    </recommendedName>
</protein>
<name>A0A5J4ZCF8_9ASTE</name>
<evidence type="ECO:0000259" key="2">
    <source>
        <dbReference type="Pfam" id="PF13968"/>
    </source>
</evidence>
<feature type="domain" description="DUF4220" evidence="2">
    <location>
        <begin position="53"/>
        <end position="205"/>
    </location>
</feature>
<feature type="transmembrane region" description="Helical" evidence="1">
    <location>
        <begin position="21"/>
        <end position="40"/>
    </location>
</feature>
<keyword evidence="4" id="KW-1185">Reference proteome</keyword>
<gene>
    <name evidence="3" type="ORF">F0562_018983</name>
</gene>
<evidence type="ECO:0000256" key="1">
    <source>
        <dbReference type="SAM" id="Phobius"/>
    </source>
</evidence>
<dbReference type="PANTHER" id="PTHR31325">
    <property type="entry name" value="OS01G0798800 PROTEIN-RELATED"/>
    <property type="match status" value="1"/>
</dbReference>
<dbReference type="AlphaFoldDB" id="A0A5J4ZCF8"/>
<dbReference type="OrthoDB" id="1689146at2759"/>
<reference evidence="3 4" key="1">
    <citation type="submission" date="2019-09" db="EMBL/GenBank/DDBJ databases">
        <title>A chromosome-level genome assembly of the Chinese tupelo Nyssa sinensis.</title>
        <authorList>
            <person name="Yang X."/>
            <person name="Kang M."/>
            <person name="Yang Y."/>
            <person name="Xiong H."/>
            <person name="Wang M."/>
            <person name="Zhang Z."/>
            <person name="Wang Z."/>
            <person name="Wu H."/>
            <person name="Ma T."/>
            <person name="Liu J."/>
            <person name="Xi Z."/>
        </authorList>
    </citation>
    <scope>NUCLEOTIDE SEQUENCE [LARGE SCALE GENOMIC DNA]</scope>
    <source>
        <strain evidence="3">J267</strain>
        <tissue evidence="3">Leaf</tissue>
    </source>
</reference>
<dbReference type="InterPro" id="IPR007658">
    <property type="entry name" value="DUF594"/>
</dbReference>
<organism evidence="3 4">
    <name type="scientific">Nyssa sinensis</name>
    <dbReference type="NCBI Taxonomy" id="561372"/>
    <lineage>
        <taxon>Eukaryota</taxon>
        <taxon>Viridiplantae</taxon>
        <taxon>Streptophyta</taxon>
        <taxon>Embryophyta</taxon>
        <taxon>Tracheophyta</taxon>
        <taxon>Spermatophyta</taxon>
        <taxon>Magnoliopsida</taxon>
        <taxon>eudicotyledons</taxon>
        <taxon>Gunneridae</taxon>
        <taxon>Pentapetalae</taxon>
        <taxon>asterids</taxon>
        <taxon>Cornales</taxon>
        <taxon>Nyssaceae</taxon>
        <taxon>Nyssa</taxon>
    </lineage>
</organism>
<dbReference type="Pfam" id="PF13968">
    <property type="entry name" value="DUF4220"/>
    <property type="match status" value="1"/>
</dbReference>
<evidence type="ECO:0000313" key="4">
    <source>
        <dbReference type="Proteomes" id="UP000325577"/>
    </source>
</evidence>
<dbReference type="EMBL" id="CM018052">
    <property type="protein sequence ID" value="KAA8515406.1"/>
    <property type="molecule type" value="Genomic_DNA"/>
</dbReference>
<keyword evidence="1" id="KW-0472">Membrane</keyword>
<feature type="transmembrane region" description="Helical" evidence="1">
    <location>
        <begin position="144"/>
        <end position="160"/>
    </location>
</feature>
<evidence type="ECO:0000313" key="3">
    <source>
        <dbReference type="EMBL" id="KAA8515406.1"/>
    </source>
</evidence>
<sequence>MGFAAFTNRVKHLMDIWDLRVVILASLLLQIILIFSAPLRKRVSKGWVIMPLWLAYLMADAAAKFGIGVISKTQRDTSRSGRVANGDLMAFWAPFLLVHLGGPDTITAFALEDNELWLRHLLELVVQCSLTVYVFIITFYRNKLWIPTLLMLFAGIIKYSERTRALYRGSTKSFRNSMLKKPDPGPNYAKLMDEYYSMKEAQLPTRIEMIREPNQNTKSANVVKGVLSDLQFPGAQAEPRLLPGANSKRSFQSRRAFVRFIFSDWTAVTLKKSSILGKVLFVNRKRWFEDSIEKCPSWIGLPIRILYHRWSKSMSQYNLIYYCLNARSDWKEKLYGYVGIRDFLDGIIYVNSESFTPQLRDFIFRELKEKAKMGEDLEAAKEICSGRGDWTLRINGCRDLLPWIIDIDYDEILLLWHIATELCYYTDEDKTASEAKDQEGKADENKQFCKILSDYMLYLLMRQTEMMSAVAGIGQIRFRDTCAEAKKFFGERKLGRGQKQERACLNILSVENCCSCCICSCCCCCVSKKADKKKDEQKRACESILSVNTEVKPVFIKGDRSKSVLFEACRLANKLKEMTGENNGPNQKKDKWEIMSKVWVELLSYAATRCRANAHAKGLSKGGELITLVWLLMAHFGLGDQFQINQGHRRAKLIVGK</sequence>
<keyword evidence="1" id="KW-1133">Transmembrane helix</keyword>
<feature type="transmembrane region" description="Helical" evidence="1">
    <location>
        <begin position="117"/>
        <end position="137"/>
    </location>
</feature>
<feature type="transmembrane region" description="Helical" evidence="1">
    <location>
        <begin position="88"/>
        <end position="111"/>
    </location>
</feature>
<keyword evidence="1" id="KW-0812">Transmembrane</keyword>